<dbReference type="AlphaFoldDB" id="A0A3N1NR34"/>
<organism evidence="12 13">
    <name type="scientific">Marinimicrobium koreense</name>
    <dbReference type="NCBI Taxonomy" id="306545"/>
    <lineage>
        <taxon>Bacteria</taxon>
        <taxon>Pseudomonadati</taxon>
        <taxon>Pseudomonadota</taxon>
        <taxon>Gammaproteobacteria</taxon>
        <taxon>Cellvibrionales</taxon>
        <taxon>Cellvibrionaceae</taxon>
        <taxon>Marinimicrobium</taxon>
    </lineage>
</organism>
<keyword evidence="6 8" id="KW-0472">Membrane</keyword>
<evidence type="ECO:0000256" key="7">
    <source>
        <dbReference type="PROSITE-ProRule" id="PRU00703"/>
    </source>
</evidence>
<dbReference type="InterPro" id="IPR044751">
    <property type="entry name" value="Ion_transp-like_CBS"/>
</dbReference>
<comment type="caution">
    <text evidence="12">The sequence shown here is derived from an EMBL/GenBank/DDBJ whole genome shotgun (WGS) entry which is preliminary data.</text>
</comment>
<sequence length="354" mass="38950">MTLLIVYVLIALGISFLCSVAEAVLLSVTTAYTSLKQQEGKRSGLLLAELKATIDRPLAAILTLNTIAHTAGAAGAGAQATVVFGSAYLGLFSAVLTLLILVLSEIVPKTLGAYYWRSLAPMTAYGLHYLIIVLYPFIKMSEFITRLITRGGSQSSGLDRHELTVMADLSSEEGHLDERESGILKNLLLLRHTPIKDAMTPRTVLFSADEEQSIHDFLTSHHSVPFSRIPVYAGDPDNINGIVLLDDLLLAEARGEGDQLLRRHRRAIPALLDSMPLTQALEEFLREQTHIILVVTEYGSVVGIITLEDVLEALLGLEIVDEKDKTRDMQELARRRWRRQAARLGVSTTPDDNE</sequence>
<keyword evidence="2 8" id="KW-0812">Transmembrane</keyword>
<dbReference type="Pfam" id="PF00571">
    <property type="entry name" value="CBS"/>
    <property type="match status" value="1"/>
</dbReference>
<dbReference type="PANTHER" id="PTHR22777:SF4">
    <property type="entry name" value="UPF0053 PROTEIN SLL1254"/>
    <property type="match status" value="1"/>
</dbReference>
<dbReference type="GO" id="GO:0005886">
    <property type="term" value="C:plasma membrane"/>
    <property type="evidence" value="ECO:0007669"/>
    <property type="project" value="TreeGrafter"/>
</dbReference>
<evidence type="ECO:0000313" key="13">
    <source>
        <dbReference type="Proteomes" id="UP000273643"/>
    </source>
</evidence>
<dbReference type="InterPro" id="IPR000644">
    <property type="entry name" value="CBS_dom"/>
</dbReference>
<dbReference type="Gene3D" id="3.10.580.10">
    <property type="entry name" value="CBS-domain"/>
    <property type="match status" value="1"/>
</dbReference>
<reference evidence="12 13" key="1">
    <citation type="submission" date="2018-11" db="EMBL/GenBank/DDBJ databases">
        <title>Genomic Encyclopedia of Type Strains, Phase IV (KMG-IV): sequencing the most valuable type-strain genomes for metagenomic binning, comparative biology and taxonomic classification.</title>
        <authorList>
            <person name="Goeker M."/>
        </authorList>
    </citation>
    <scope>NUCLEOTIDE SEQUENCE [LARGE SCALE GENOMIC DNA]</scope>
    <source>
        <strain evidence="12 13">DSM 16974</strain>
    </source>
</reference>
<evidence type="ECO:0000256" key="2">
    <source>
        <dbReference type="ARBA" id="ARBA00022692"/>
    </source>
</evidence>
<evidence type="ECO:0000259" key="11">
    <source>
        <dbReference type="PROSITE" id="PS51846"/>
    </source>
</evidence>
<comment type="subcellular location">
    <subcellularLocation>
        <location evidence="1">Membrane</location>
        <topology evidence="1">Multi-pass membrane protein</topology>
    </subcellularLocation>
</comment>
<dbReference type="EMBL" id="RJUK01000001">
    <property type="protein sequence ID" value="ROQ21292.1"/>
    <property type="molecule type" value="Genomic_DNA"/>
</dbReference>
<dbReference type="Proteomes" id="UP000273643">
    <property type="component" value="Unassembled WGS sequence"/>
</dbReference>
<dbReference type="PROSITE" id="PS51846">
    <property type="entry name" value="CNNM"/>
    <property type="match status" value="1"/>
</dbReference>
<accession>A0A3N1NR34</accession>
<dbReference type="SUPFAM" id="SSF54631">
    <property type="entry name" value="CBS-domain pair"/>
    <property type="match status" value="1"/>
</dbReference>
<dbReference type="PROSITE" id="PS51371">
    <property type="entry name" value="CBS"/>
    <property type="match status" value="1"/>
</dbReference>
<dbReference type="OrthoDB" id="9797674at2"/>
<evidence type="ECO:0000256" key="1">
    <source>
        <dbReference type="ARBA" id="ARBA00004141"/>
    </source>
</evidence>
<dbReference type="PANTHER" id="PTHR22777">
    <property type="entry name" value="HEMOLYSIN-RELATED"/>
    <property type="match status" value="1"/>
</dbReference>
<keyword evidence="3" id="KW-0677">Repeat</keyword>
<evidence type="ECO:0000259" key="10">
    <source>
        <dbReference type="PROSITE" id="PS51371"/>
    </source>
</evidence>
<evidence type="ECO:0000256" key="9">
    <source>
        <dbReference type="SAM" id="Phobius"/>
    </source>
</evidence>
<evidence type="ECO:0000256" key="4">
    <source>
        <dbReference type="ARBA" id="ARBA00022989"/>
    </source>
</evidence>
<feature type="transmembrane region" description="Helical" evidence="9">
    <location>
        <begin position="87"/>
        <end position="107"/>
    </location>
</feature>
<keyword evidence="5 7" id="KW-0129">CBS domain</keyword>
<keyword evidence="4 8" id="KW-1133">Transmembrane helix</keyword>
<dbReference type="CDD" id="cd04590">
    <property type="entry name" value="CBS_pair_CorC_HlyC_assoc"/>
    <property type="match status" value="1"/>
</dbReference>
<evidence type="ECO:0000256" key="8">
    <source>
        <dbReference type="PROSITE-ProRule" id="PRU01193"/>
    </source>
</evidence>
<name>A0A3N1NR34_9GAMM</name>
<gene>
    <name evidence="12" type="ORF">EDC38_1915</name>
</gene>
<dbReference type="RefSeq" id="WP_123638306.1">
    <property type="nucleotide sequence ID" value="NZ_RJUK01000001.1"/>
</dbReference>
<evidence type="ECO:0000256" key="6">
    <source>
        <dbReference type="ARBA" id="ARBA00023136"/>
    </source>
</evidence>
<feature type="transmembrane region" description="Helical" evidence="9">
    <location>
        <begin position="119"/>
        <end position="138"/>
    </location>
</feature>
<proteinExistence type="predicted"/>
<dbReference type="Pfam" id="PF01595">
    <property type="entry name" value="CNNM"/>
    <property type="match status" value="1"/>
</dbReference>
<evidence type="ECO:0000256" key="5">
    <source>
        <dbReference type="ARBA" id="ARBA00023122"/>
    </source>
</evidence>
<feature type="domain" description="CNNM transmembrane" evidence="11">
    <location>
        <begin position="1"/>
        <end position="180"/>
    </location>
</feature>
<protein>
    <submittedName>
        <fullName evidence="12">CBS domain containing-hemolysin-like protein</fullName>
    </submittedName>
</protein>
<dbReference type="InterPro" id="IPR046342">
    <property type="entry name" value="CBS_dom_sf"/>
</dbReference>
<evidence type="ECO:0000313" key="12">
    <source>
        <dbReference type="EMBL" id="ROQ21292.1"/>
    </source>
</evidence>
<dbReference type="InterPro" id="IPR002550">
    <property type="entry name" value="CNNM"/>
</dbReference>
<evidence type="ECO:0000256" key="3">
    <source>
        <dbReference type="ARBA" id="ARBA00022737"/>
    </source>
</evidence>
<feature type="domain" description="CBS" evidence="10">
    <location>
        <begin position="264"/>
        <end position="322"/>
    </location>
</feature>
<keyword evidence="13" id="KW-1185">Reference proteome</keyword>